<accession>A0ABR3D2W2</accession>
<feature type="region of interest" description="Disordered" evidence="1">
    <location>
        <begin position="1"/>
        <end position="25"/>
    </location>
</feature>
<gene>
    <name evidence="2" type="ORF">QR685DRAFT_547039</name>
</gene>
<proteinExistence type="predicted"/>
<evidence type="ECO:0000313" key="3">
    <source>
        <dbReference type="Proteomes" id="UP001451303"/>
    </source>
</evidence>
<sequence length="256" mass="28825">MSSSSQHGASQKRKRDAAQDSESQDIDDARKRICGLTRILEEPNSSCISDEAILFNATSAIKFLDDFKNLVTATDISISNPRDILEDIGMDAFGRLFIMRWKQSDHTYHRIFRNTSYVIGNKRNALKATKELLGQVYKLPGISPCISSVWDLCHSQTQPPKRTCRMWMSRSLVIFAARPRKGSGRKSQTLSLGIRDAWTVDALKSTSVFEVLQLRPDDVKALNDLSSVQEIAAFLEKKLEPFNKLCGLILALQMEL</sequence>
<evidence type="ECO:0000256" key="1">
    <source>
        <dbReference type="SAM" id="MobiDB-lite"/>
    </source>
</evidence>
<organism evidence="2 3">
    <name type="scientific">Neurospora intermedia</name>
    <dbReference type="NCBI Taxonomy" id="5142"/>
    <lineage>
        <taxon>Eukaryota</taxon>
        <taxon>Fungi</taxon>
        <taxon>Dikarya</taxon>
        <taxon>Ascomycota</taxon>
        <taxon>Pezizomycotina</taxon>
        <taxon>Sordariomycetes</taxon>
        <taxon>Sordariomycetidae</taxon>
        <taxon>Sordariales</taxon>
        <taxon>Sordariaceae</taxon>
        <taxon>Neurospora</taxon>
    </lineage>
</organism>
<reference evidence="2 3" key="1">
    <citation type="submission" date="2023-09" db="EMBL/GenBank/DDBJ databases">
        <title>Multi-omics analysis of a traditional fermented food reveals byproduct-associated fungal strains for waste-to-food upcycling.</title>
        <authorList>
            <consortium name="Lawrence Berkeley National Laboratory"/>
            <person name="Rekdal V.M."/>
            <person name="Villalobos-Escobedo J.M."/>
            <person name="Rodriguez-Valeron N."/>
            <person name="Garcia M.O."/>
            <person name="Vasquez D.P."/>
            <person name="Damayanti I."/>
            <person name="Sorensen P.M."/>
            <person name="Baidoo E.E."/>
            <person name="De Carvalho A.C."/>
            <person name="Riley R."/>
            <person name="Lipzen A."/>
            <person name="He G."/>
            <person name="Yan M."/>
            <person name="Haridas S."/>
            <person name="Daum C."/>
            <person name="Yoshinaga Y."/>
            <person name="Ng V."/>
            <person name="Grigoriev I.V."/>
            <person name="Munk R."/>
            <person name="Nuraida L."/>
            <person name="Wijaya C.H."/>
            <person name="Morales P.-C."/>
            <person name="Keasling J.D."/>
        </authorList>
    </citation>
    <scope>NUCLEOTIDE SEQUENCE [LARGE SCALE GENOMIC DNA]</scope>
    <source>
        <strain evidence="2 3">FGSC 2613</strain>
    </source>
</reference>
<name>A0ABR3D2W2_NEUIN</name>
<keyword evidence="3" id="KW-1185">Reference proteome</keyword>
<dbReference type="EMBL" id="JAVLET010000010">
    <property type="protein sequence ID" value="KAL0467051.1"/>
    <property type="molecule type" value="Genomic_DNA"/>
</dbReference>
<evidence type="ECO:0000313" key="2">
    <source>
        <dbReference type="EMBL" id="KAL0467051.1"/>
    </source>
</evidence>
<dbReference type="Proteomes" id="UP001451303">
    <property type="component" value="Unassembled WGS sequence"/>
</dbReference>
<comment type="caution">
    <text evidence="2">The sequence shown here is derived from an EMBL/GenBank/DDBJ whole genome shotgun (WGS) entry which is preliminary data.</text>
</comment>
<protein>
    <submittedName>
        <fullName evidence="2">Uncharacterized protein</fullName>
    </submittedName>
</protein>